<feature type="transmembrane region" description="Helical" evidence="8">
    <location>
        <begin position="265"/>
        <end position="289"/>
    </location>
</feature>
<sequence>MVNDTLPLPHDMPAPEPAAPMPAAGVPARAFDGRSTRPQAVLLRFEAPTLLVLEASDPSAPARSYPAAQLRVGEAIGAAACPVRLPDGGTLWVDDTALARALRQAAGGVGPVARAIGSWPAVLVAVLLLVALLGWFSHSGAGQMARAALPLVPERVDREIGNRAWASIDGQWLRPSRHTDRCRALAERFDRAAVAFDARNQLPLVLCRRTAEGAGFNAFALPNGQIVLLDGLVEALTDDQLMVVLGHELAHVRERHGMQALLRQMGLLAVAGVALGDFSTIAAASMAGLQGLSYSRDAEREADAGALRFMASAGLPPRLWAEVWQRFAQEEARGGGGLPPWASSHPPTEERQRLVAPGAKP</sequence>
<keyword evidence="5 6" id="KW-0482">Metalloprotease</keyword>
<feature type="transmembrane region" description="Helical" evidence="8">
    <location>
        <begin position="116"/>
        <end position="136"/>
    </location>
</feature>
<feature type="region of interest" description="Disordered" evidence="7">
    <location>
        <begin position="331"/>
        <end position="361"/>
    </location>
</feature>
<dbReference type="EMBL" id="SACR01000007">
    <property type="protein sequence ID" value="RVU43279.1"/>
    <property type="molecule type" value="Genomic_DNA"/>
</dbReference>
<dbReference type="GO" id="GO:0046872">
    <property type="term" value="F:metal ion binding"/>
    <property type="evidence" value="ECO:0007669"/>
    <property type="project" value="UniProtKB-KW"/>
</dbReference>
<dbReference type="GO" id="GO:0004222">
    <property type="term" value="F:metalloendopeptidase activity"/>
    <property type="evidence" value="ECO:0007669"/>
    <property type="project" value="InterPro"/>
</dbReference>
<gene>
    <name evidence="11" type="ORF">EOE66_20225</name>
</gene>
<dbReference type="InterPro" id="IPR001915">
    <property type="entry name" value="Peptidase_M48"/>
</dbReference>
<keyword evidence="8" id="KW-0812">Transmembrane</keyword>
<comment type="cofactor">
    <cofactor evidence="6">
        <name>Zn(2+)</name>
        <dbReference type="ChEBI" id="CHEBI:29105"/>
    </cofactor>
    <text evidence="6">Binds 1 zinc ion per subunit.</text>
</comment>
<keyword evidence="3 6" id="KW-0378">Hydrolase</keyword>
<evidence type="ECO:0000256" key="8">
    <source>
        <dbReference type="SAM" id="Phobius"/>
    </source>
</evidence>
<keyword evidence="1 6" id="KW-0645">Protease</keyword>
<comment type="caution">
    <text evidence="11">The sequence shown here is derived from an EMBL/GenBank/DDBJ whole genome shotgun (WGS) entry which is preliminary data.</text>
</comment>
<evidence type="ECO:0000313" key="12">
    <source>
        <dbReference type="Proteomes" id="UP000285575"/>
    </source>
</evidence>
<evidence type="ECO:0000259" key="9">
    <source>
        <dbReference type="Pfam" id="PF01435"/>
    </source>
</evidence>
<dbReference type="PANTHER" id="PTHR22726">
    <property type="entry name" value="METALLOENDOPEPTIDASE OMA1"/>
    <property type="match status" value="1"/>
</dbReference>
<keyword evidence="8" id="KW-1133">Transmembrane helix</keyword>
<dbReference type="Proteomes" id="UP000285575">
    <property type="component" value="Unassembled WGS sequence"/>
</dbReference>
<evidence type="ECO:0000256" key="3">
    <source>
        <dbReference type="ARBA" id="ARBA00022801"/>
    </source>
</evidence>
<evidence type="ECO:0000256" key="1">
    <source>
        <dbReference type="ARBA" id="ARBA00022670"/>
    </source>
</evidence>
<dbReference type="CDD" id="cd07332">
    <property type="entry name" value="M48C_Oma1_like"/>
    <property type="match status" value="1"/>
</dbReference>
<feature type="compositionally biased region" description="Pro residues" evidence="7">
    <location>
        <begin position="10"/>
        <end position="20"/>
    </location>
</feature>
<dbReference type="InterPro" id="IPR051156">
    <property type="entry name" value="Mito/Outer_Membr_Metalloprot"/>
</dbReference>
<dbReference type="GO" id="GO:0016020">
    <property type="term" value="C:membrane"/>
    <property type="evidence" value="ECO:0007669"/>
    <property type="project" value="TreeGrafter"/>
</dbReference>
<dbReference type="AlphaFoldDB" id="A0A437R927"/>
<comment type="similarity">
    <text evidence="6">Belongs to the peptidase M48 family.</text>
</comment>
<feature type="domain" description="DUF7092" evidence="10">
    <location>
        <begin position="26"/>
        <end position="104"/>
    </location>
</feature>
<evidence type="ECO:0000256" key="6">
    <source>
        <dbReference type="RuleBase" id="RU003983"/>
    </source>
</evidence>
<organism evidence="11 12">
    <name type="scientific">Rubrivivax rivuli</name>
    <dbReference type="NCBI Taxonomy" id="1862385"/>
    <lineage>
        <taxon>Bacteria</taxon>
        <taxon>Pseudomonadati</taxon>
        <taxon>Pseudomonadota</taxon>
        <taxon>Betaproteobacteria</taxon>
        <taxon>Burkholderiales</taxon>
        <taxon>Sphaerotilaceae</taxon>
        <taxon>Rubrivivax</taxon>
    </lineage>
</organism>
<dbReference type="GO" id="GO:0051603">
    <property type="term" value="P:proteolysis involved in protein catabolic process"/>
    <property type="evidence" value="ECO:0007669"/>
    <property type="project" value="TreeGrafter"/>
</dbReference>
<name>A0A437R927_9BURK</name>
<keyword evidence="4 6" id="KW-0862">Zinc</keyword>
<evidence type="ECO:0000256" key="4">
    <source>
        <dbReference type="ARBA" id="ARBA00022833"/>
    </source>
</evidence>
<keyword evidence="8" id="KW-0472">Membrane</keyword>
<proteinExistence type="inferred from homology"/>
<reference evidence="11 12" key="1">
    <citation type="submission" date="2019-01" db="EMBL/GenBank/DDBJ databases">
        <authorList>
            <person name="Chen W.-M."/>
        </authorList>
    </citation>
    <scope>NUCLEOTIDE SEQUENCE [LARGE SCALE GENOMIC DNA]</scope>
    <source>
        <strain evidence="11 12">KYPY4</strain>
    </source>
</reference>
<evidence type="ECO:0000313" key="11">
    <source>
        <dbReference type="EMBL" id="RVU43279.1"/>
    </source>
</evidence>
<dbReference type="Pfam" id="PF01435">
    <property type="entry name" value="Peptidase_M48"/>
    <property type="match status" value="1"/>
</dbReference>
<evidence type="ECO:0000256" key="5">
    <source>
        <dbReference type="ARBA" id="ARBA00023049"/>
    </source>
</evidence>
<evidence type="ECO:0000256" key="7">
    <source>
        <dbReference type="SAM" id="MobiDB-lite"/>
    </source>
</evidence>
<feature type="region of interest" description="Disordered" evidence="7">
    <location>
        <begin position="1"/>
        <end position="30"/>
    </location>
</feature>
<feature type="domain" description="Peptidase M48" evidence="9">
    <location>
        <begin position="187"/>
        <end position="351"/>
    </location>
</feature>
<dbReference type="Gene3D" id="3.30.2010.10">
    <property type="entry name" value="Metalloproteases ('zincins'), catalytic domain"/>
    <property type="match status" value="1"/>
</dbReference>
<evidence type="ECO:0000256" key="2">
    <source>
        <dbReference type="ARBA" id="ARBA00022723"/>
    </source>
</evidence>
<accession>A0A437R927</accession>
<dbReference type="PANTHER" id="PTHR22726:SF1">
    <property type="entry name" value="METALLOENDOPEPTIDASE OMA1, MITOCHONDRIAL"/>
    <property type="match status" value="1"/>
</dbReference>
<keyword evidence="2" id="KW-0479">Metal-binding</keyword>
<dbReference type="OrthoDB" id="9810445at2"/>
<dbReference type="Pfam" id="PF23368">
    <property type="entry name" value="DUF7092"/>
    <property type="match status" value="1"/>
</dbReference>
<protein>
    <submittedName>
        <fullName evidence="11">M48 family metallopeptidase</fullName>
    </submittedName>
</protein>
<keyword evidence="12" id="KW-1185">Reference proteome</keyword>
<dbReference type="InterPro" id="IPR055518">
    <property type="entry name" value="DUF7092"/>
</dbReference>
<feature type="compositionally biased region" description="Low complexity" evidence="7">
    <location>
        <begin position="21"/>
        <end position="30"/>
    </location>
</feature>
<evidence type="ECO:0000259" key="10">
    <source>
        <dbReference type="Pfam" id="PF23368"/>
    </source>
</evidence>